<dbReference type="Proteomes" id="UP001320715">
    <property type="component" value="Unassembled WGS sequence"/>
</dbReference>
<evidence type="ECO:0000313" key="5">
    <source>
        <dbReference type="Proteomes" id="UP001320715"/>
    </source>
</evidence>
<comment type="caution">
    <text evidence="4">The sequence shown here is derived from an EMBL/GenBank/DDBJ whole genome shotgun (WGS) entry which is preliminary data.</text>
</comment>
<dbReference type="InterPro" id="IPR012349">
    <property type="entry name" value="Split_barrel_FMN-bd"/>
</dbReference>
<dbReference type="InterPro" id="IPR050268">
    <property type="entry name" value="NADH-dep_flavin_reductase"/>
</dbReference>
<organism evidence="4 5">
    <name type="scientific">Hoeflea alexandrii</name>
    <dbReference type="NCBI Taxonomy" id="288436"/>
    <lineage>
        <taxon>Bacteria</taxon>
        <taxon>Pseudomonadati</taxon>
        <taxon>Pseudomonadota</taxon>
        <taxon>Alphaproteobacteria</taxon>
        <taxon>Hyphomicrobiales</taxon>
        <taxon>Rhizobiaceae</taxon>
        <taxon>Hoeflea</taxon>
    </lineage>
</organism>
<dbReference type="PANTHER" id="PTHR30466:SF11">
    <property type="entry name" value="FLAVIN-DEPENDENT MONOOXYGENASE, REDUCTASE SUBUNIT HSAB"/>
    <property type="match status" value="1"/>
</dbReference>
<sequence>MPQASAEREGGVDAVIERLPSTGEFRDAMRNFVGNVSVLTAGKGDDRSGLVVTSAISLSADPPLLLACVNRSSSTWPLIERYGCFGWSVLGAGHQAVAERFTGFGGAKGPERYAGASWVTARTGASLLEDAVVGIDCTVEEMIDRATHSIIIGRVQQIRTRPGQGAMIYWNGAFRGLAD</sequence>
<reference evidence="4 5" key="1">
    <citation type="submission" date="2020-01" db="EMBL/GenBank/DDBJ databases">
        <title>Genomes of bacteria type strains.</title>
        <authorList>
            <person name="Chen J."/>
            <person name="Zhu S."/>
            <person name="Yang J."/>
        </authorList>
    </citation>
    <scope>NUCLEOTIDE SEQUENCE [LARGE SCALE GENOMIC DNA]</scope>
    <source>
        <strain evidence="4 5">DSM 16655</strain>
    </source>
</reference>
<proteinExistence type="inferred from homology"/>
<dbReference type="RefSeq" id="WP_382266119.1">
    <property type="nucleotide sequence ID" value="NZ_JBHSDD010000021.1"/>
</dbReference>
<evidence type="ECO:0000256" key="2">
    <source>
        <dbReference type="ARBA" id="ARBA00023002"/>
    </source>
</evidence>
<dbReference type="Gene3D" id="2.30.110.10">
    <property type="entry name" value="Electron Transport, Fmn-binding Protein, Chain A"/>
    <property type="match status" value="1"/>
</dbReference>
<dbReference type="Pfam" id="PF01613">
    <property type="entry name" value="Flavin_Reduct"/>
    <property type="match status" value="1"/>
</dbReference>
<feature type="domain" description="Flavin reductase like" evidence="3">
    <location>
        <begin position="29"/>
        <end position="176"/>
    </location>
</feature>
<keyword evidence="5" id="KW-1185">Reference proteome</keyword>
<gene>
    <name evidence="4" type="ORF">GTW23_12455</name>
</gene>
<protein>
    <submittedName>
        <fullName evidence="4">Flavin reductase</fullName>
    </submittedName>
</protein>
<evidence type="ECO:0000256" key="1">
    <source>
        <dbReference type="ARBA" id="ARBA00008898"/>
    </source>
</evidence>
<dbReference type="PANTHER" id="PTHR30466">
    <property type="entry name" value="FLAVIN REDUCTASE"/>
    <property type="match status" value="1"/>
</dbReference>
<dbReference type="EMBL" id="JAAAML010000002">
    <property type="protein sequence ID" value="MCO6408991.1"/>
    <property type="molecule type" value="Genomic_DNA"/>
</dbReference>
<dbReference type="InterPro" id="IPR002563">
    <property type="entry name" value="Flavin_Rdtase-like_dom"/>
</dbReference>
<name>A0ABT1CTR2_9HYPH</name>
<evidence type="ECO:0000313" key="4">
    <source>
        <dbReference type="EMBL" id="MCO6408991.1"/>
    </source>
</evidence>
<keyword evidence="2" id="KW-0560">Oxidoreductase</keyword>
<comment type="similarity">
    <text evidence="1">Belongs to the non-flavoprotein flavin reductase family.</text>
</comment>
<evidence type="ECO:0000259" key="3">
    <source>
        <dbReference type="SMART" id="SM00903"/>
    </source>
</evidence>
<dbReference type="SMART" id="SM00903">
    <property type="entry name" value="Flavin_Reduct"/>
    <property type="match status" value="1"/>
</dbReference>
<accession>A0ABT1CTR2</accession>
<dbReference type="SUPFAM" id="SSF50475">
    <property type="entry name" value="FMN-binding split barrel"/>
    <property type="match status" value="1"/>
</dbReference>